<comment type="caution">
    <text evidence="1">The sequence shown here is derived from an EMBL/GenBank/DDBJ whole genome shotgun (WGS) entry which is preliminary data.</text>
</comment>
<dbReference type="Gene3D" id="3.40.50.1240">
    <property type="entry name" value="Phosphoglycerate mutase-like"/>
    <property type="match status" value="1"/>
</dbReference>
<evidence type="ECO:0000313" key="1">
    <source>
        <dbReference type="EMBL" id="CAK0840219.1"/>
    </source>
</evidence>
<dbReference type="Proteomes" id="UP001189429">
    <property type="component" value="Unassembled WGS sequence"/>
</dbReference>
<dbReference type="EMBL" id="CAUYUJ010014360">
    <property type="protein sequence ID" value="CAK0840219.1"/>
    <property type="molecule type" value="Genomic_DNA"/>
</dbReference>
<dbReference type="SUPFAM" id="SSF53254">
    <property type="entry name" value="Phosphoglycerate mutase-like"/>
    <property type="match status" value="1"/>
</dbReference>
<accession>A0ABN9T6H0</accession>
<dbReference type="InterPro" id="IPR029033">
    <property type="entry name" value="His_PPase_superfam"/>
</dbReference>
<evidence type="ECO:0008006" key="3">
    <source>
        <dbReference type="Google" id="ProtNLM"/>
    </source>
</evidence>
<sequence length="274" mass="30109">MQDAEEQGRSQALASLGAPDVVFISPMLRTIQTAMGVIPKPWLQTSTPPKLYFMPLLQECSDISGSKIGGGTWSQQIHQDWGHPPSTWFNSSCPPQRGGGSLDYNNTRATCLGYKSVKNWVKAYVESSSGGYRGFFSKAWYDFWEAKEVSNWSPDAETCRQNAQAMWSLLNSEFNQSRVMIVSHHQFLKNMISWPLDVAAPDPFSGHAPPSFVCSQGRGTGAVTASLSSDRFANHGVPLAPEAAFARVDTREIMVAAADHAGRFSRLPPRPRAP</sequence>
<proteinExistence type="predicted"/>
<name>A0ABN9T6H0_9DINO</name>
<organism evidence="1 2">
    <name type="scientific">Prorocentrum cordatum</name>
    <dbReference type="NCBI Taxonomy" id="2364126"/>
    <lineage>
        <taxon>Eukaryota</taxon>
        <taxon>Sar</taxon>
        <taxon>Alveolata</taxon>
        <taxon>Dinophyceae</taxon>
        <taxon>Prorocentrales</taxon>
        <taxon>Prorocentraceae</taxon>
        <taxon>Prorocentrum</taxon>
    </lineage>
</organism>
<evidence type="ECO:0000313" key="2">
    <source>
        <dbReference type="Proteomes" id="UP001189429"/>
    </source>
</evidence>
<gene>
    <name evidence="1" type="ORF">PCOR1329_LOCUS35711</name>
</gene>
<keyword evidence="2" id="KW-1185">Reference proteome</keyword>
<reference evidence="1" key="1">
    <citation type="submission" date="2023-10" db="EMBL/GenBank/DDBJ databases">
        <authorList>
            <person name="Chen Y."/>
            <person name="Shah S."/>
            <person name="Dougan E. K."/>
            <person name="Thang M."/>
            <person name="Chan C."/>
        </authorList>
    </citation>
    <scope>NUCLEOTIDE SEQUENCE [LARGE SCALE GENOMIC DNA]</scope>
</reference>
<protein>
    <recommendedName>
        <fullName evidence="3">Phosphoglycerate mutase</fullName>
    </recommendedName>
</protein>